<dbReference type="PANTHER" id="PTHR33223">
    <property type="entry name" value="CCHC-TYPE DOMAIN-CONTAINING PROTEIN"/>
    <property type="match status" value="1"/>
</dbReference>
<dbReference type="eggNOG" id="KOG0017">
    <property type="taxonomic scope" value="Eukaryota"/>
</dbReference>
<accession>A0A1U8BBE3</accession>
<dbReference type="InterPro" id="IPR021109">
    <property type="entry name" value="Peptidase_aspartic_dom_sf"/>
</dbReference>
<reference evidence="2" key="1">
    <citation type="submission" date="2025-08" db="UniProtKB">
        <authorList>
            <consortium name="RefSeq"/>
        </authorList>
    </citation>
    <scope>IDENTIFICATION</scope>
</reference>
<sequence>MLVTRFSKQGDLQYDPKIEGTLRRLRREAQSHFKENNPALDSLFISGSDLREEEIMAGNRTLKELSTPDLNQQPLCITFPALDATATFELKSGLIHLLLTFHGLVGEDPHKHLKELHVVCMSMKPMGVTVEQIKLRAFPFSLKDSVKDWLYYLPSESITTWNEMKSCPHHQVREQLLIQYFYEGLQPTDRSMIDATSGGALVDKTPKTARNLIANMVVNSQQFGTKLDPPSKHLNEVNISSLEQQIASLTSLVRQMAVGNMQMEKTCGSCLVVGYPTDMCPTLQEEPIEQVNAAGGFPGQPLIPIQAHIIRDGGISPISTVGIHKTTQVSRNISHTPLDNSWAKLLMLETKQFQQETRASIQCLDNQMVQMATAITWLEMQSLGKLPSQTVVNPRENVSAIVLRSRKEVEIPAKAALASSKQEKEKNVIPNDDSIPSIQGNTRIEKAMLDLGAFTNVMPYSLYASLKLGPLNKTGVVIQLADRSNAYSKGVIEDVLANNGDQTTPILLGRSFLKTSQTKIDVYSGTLTMKFDVQEVFELDGNDGLEISISKHPEKDAPILDLNPPMMDKRGEHGKLQLQELEEIRNDAYESARIYKEKMKAFHDKLISRKEIKLESKAKQLPKRSR</sequence>
<protein>
    <submittedName>
        <fullName evidence="2">Uncharacterized protein LOC104609021</fullName>
    </submittedName>
</protein>
<organism evidence="1 2">
    <name type="scientific">Nelumbo nucifera</name>
    <name type="common">Sacred lotus</name>
    <dbReference type="NCBI Taxonomy" id="4432"/>
    <lineage>
        <taxon>Eukaryota</taxon>
        <taxon>Viridiplantae</taxon>
        <taxon>Streptophyta</taxon>
        <taxon>Embryophyta</taxon>
        <taxon>Tracheophyta</taxon>
        <taxon>Spermatophyta</taxon>
        <taxon>Magnoliopsida</taxon>
        <taxon>Proteales</taxon>
        <taxon>Nelumbonaceae</taxon>
        <taxon>Nelumbo</taxon>
    </lineage>
</organism>
<dbReference type="RefSeq" id="XP_010273508.1">
    <property type="nucleotide sequence ID" value="XM_010275206.1"/>
</dbReference>
<evidence type="ECO:0000313" key="2">
    <source>
        <dbReference type="RefSeq" id="XP_010273508.1"/>
    </source>
</evidence>
<dbReference type="GeneID" id="104609021"/>
<dbReference type="Gene3D" id="2.40.70.10">
    <property type="entry name" value="Acid Proteases"/>
    <property type="match status" value="1"/>
</dbReference>
<gene>
    <name evidence="2" type="primary">LOC104609021</name>
</gene>
<name>A0A1U8BBE3_NELNU</name>
<dbReference type="CDD" id="cd00303">
    <property type="entry name" value="retropepsin_like"/>
    <property type="match status" value="1"/>
</dbReference>
<dbReference type="Proteomes" id="UP000189703">
    <property type="component" value="Unplaced"/>
</dbReference>
<dbReference type="PANTHER" id="PTHR33223:SF3">
    <property type="match status" value="1"/>
</dbReference>
<dbReference type="AlphaFoldDB" id="A0A1U8BBE3"/>
<proteinExistence type="predicted"/>
<keyword evidence="1" id="KW-1185">Reference proteome</keyword>
<dbReference type="KEGG" id="nnu:104609021"/>
<dbReference type="InParanoid" id="A0A1U8BBE3"/>
<evidence type="ECO:0000313" key="1">
    <source>
        <dbReference type="Proteomes" id="UP000189703"/>
    </source>
</evidence>